<feature type="chain" id="PRO_5009579474" description="Secretion system C-terminal sorting domain-containing protein" evidence="1">
    <location>
        <begin position="23"/>
        <end position="692"/>
    </location>
</feature>
<dbReference type="STRING" id="1908237.BEN47_06850"/>
<evidence type="ECO:0000313" key="3">
    <source>
        <dbReference type="EMBL" id="OGX89595.1"/>
    </source>
</evidence>
<gene>
    <name evidence="3" type="ORF">BEN47_06850</name>
</gene>
<dbReference type="EMBL" id="MDZB01000011">
    <property type="protein sequence ID" value="OGX89595.1"/>
    <property type="molecule type" value="Genomic_DNA"/>
</dbReference>
<proteinExistence type="predicted"/>
<dbReference type="RefSeq" id="WP_070724248.1">
    <property type="nucleotide sequence ID" value="NZ_MDZB01000011.1"/>
</dbReference>
<accession>A0A1G1TFH2</accession>
<keyword evidence="4" id="KW-1185">Reference proteome</keyword>
<dbReference type="Proteomes" id="UP000176294">
    <property type="component" value="Unassembled WGS sequence"/>
</dbReference>
<dbReference type="Pfam" id="PF18962">
    <property type="entry name" value="Por_Secre_tail"/>
    <property type="match status" value="1"/>
</dbReference>
<evidence type="ECO:0000313" key="4">
    <source>
        <dbReference type="Proteomes" id="UP000176294"/>
    </source>
</evidence>
<comment type="caution">
    <text evidence="3">The sequence shown here is derived from an EMBL/GenBank/DDBJ whole genome shotgun (WGS) entry which is preliminary data.</text>
</comment>
<dbReference type="AlphaFoldDB" id="A0A1G1TFH2"/>
<name>A0A1G1TFH2_9BACT</name>
<dbReference type="InterPro" id="IPR026444">
    <property type="entry name" value="Secre_tail"/>
</dbReference>
<dbReference type="NCBIfam" id="TIGR04183">
    <property type="entry name" value="Por_Secre_tail"/>
    <property type="match status" value="1"/>
</dbReference>
<evidence type="ECO:0000259" key="2">
    <source>
        <dbReference type="Pfam" id="PF18962"/>
    </source>
</evidence>
<organism evidence="3 4">
    <name type="scientific">Hymenobacter lapidarius</name>
    <dbReference type="NCBI Taxonomy" id="1908237"/>
    <lineage>
        <taxon>Bacteria</taxon>
        <taxon>Pseudomonadati</taxon>
        <taxon>Bacteroidota</taxon>
        <taxon>Cytophagia</taxon>
        <taxon>Cytophagales</taxon>
        <taxon>Hymenobacteraceae</taxon>
        <taxon>Hymenobacter</taxon>
    </lineage>
</organism>
<evidence type="ECO:0000256" key="1">
    <source>
        <dbReference type="SAM" id="SignalP"/>
    </source>
</evidence>
<sequence length="692" mass="74987">MRFFYPLGVGLLAASLSFPQLASGQMVPCPPIGVRTDPANPNNPAGQPNTFNWYYGNYQSSLYNGGRYALNSPFPGVGQDYVELPWLQPTNSNMDRFSGKIDKPGDGWELIRRDLGYDDAGNPAKTTNPTLILYNRYTSVLRVFTAVGDLQNSYQFAEIKLRFGTAATFKAATLNRQTALGIALEDTEPAINPQFVAVARYINSRSKWFVADFPMEYDPCVCQFDSRLHIEVNLISQADVQLVGKTTGTLVSTSTGAGSDFDKGIPFIRKLNGVLSAGGKSYDNIDKFTSKLKSQNPDKAGALDSFNSASKSGDFLKAGLSALPFIGAAVSMLDYFMGGGQDAGPTQVELQPMTIEMTTTTTGTITTNNLYATVPFHNPGNRLSVSIPENVPYYNEAMGVFSLLKKPVIQTRTTTTTNPDRSRTTVRAYRLAEDLQYVINPASGLTVQDFQVALMVEGNEVEPFGGDYTLEGQVTKPDGTFDYLYRTNYIDAACIKNTIFQTEALGGTGDPSQEFMYKGAYLKVILNLRPTAATPTQQNVLFVARYPITLSAVSSFSSLPFAACGVLPQATNATINAVCQGTKYKQAIALARPGRPSSTAIGSTPTQVALQAYPNPAAGSVRLKYHVAQAGRVRLTLTDALGRVVQTVVDRERVSVGTFETTVSLAGLRAGVYFCTLHTASQNQVERITVTE</sequence>
<reference evidence="3 4" key="1">
    <citation type="submission" date="2016-08" db="EMBL/GenBank/DDBJ databases">
        <title>Hymenobacter coccineus sp. nov., Hymenobacter lapidarius sp. nov. and Hymenobacter glacialis sp. nov., isolated from Antarctic soil.</title>
        <authorList>
            <person name="Sedlacek I."/>
            <person name="Kralova S."/>
            <person name="Kyrova K."/>
            <person name="Maslanova I."/>
            <person name="Stankova E."/>
            <person name="Vrbovska V."/>
            <person name="Nemec M."/>
            <person name="Bartak M."/>
            <person name="Svec P."/>
            <person name="Busse H.-J."/>
            <person name="Pantucek R."/>
        </authorList>
    </citation>
    <scope>NUCLEOTIDE SEQUENCE [LARGE SCALE GENOMIC DNA]</scope>
    <source>
        <strain evidence="3 4">CCM 8643</strain>
    </source>
</reference>
<feature type="domain" description="Secretion system C-terminal sorting" evidence="2">
    <location>
        <begin position="613"/>
        <end position="690"/>
    </location>
</feature>
<keyword evidence="1" id="KW-0732">Signal</keyword>
<feature type="signal peptide" evidence="1">
    <location>
        <begin position="1"/>
        <end position="22"/>
    </location>
</feature>
<protein>
    <recommendedName>
        <fullName evidence="2">Secretion system C-terminal sorting domain-containing protein</fullName>
    </recommendedName>
</protein>
<dbReference type="OrthoDB" id="1160695at2"/>